<evidence type="ECO:0000313" key="3">
    <source>
        <dbReference type="EMBL" id="CAD5210726.1"/>
    </source>
</evidence>
<dbReference type="AlphaFoldDB" id="A0A811K449"/>
<name>A0A811K449_9BILA</name>
<comment type="caution">
    <text evidence="3">The sequence shown here is derived from an EMBL/GenBank/DDBJ whole genome shotgun (WGS) entry which is preliminary data.</text>
</comment>
<evidence type="ECO:0000313" key="4">
    <source>
        <dbReference type="Proteomes" id="UP000614601"/>
    </source>
</evidence>
<dbReference type="Proteomes" id="UP000783686">
    <property type="component" value="Unassembled WGS sequence"/>
</dbReference>
<evidence type="ECO:0000256" key="2">
    <source>
        <dbReference type="SAM" id="SignalP"/>
    </source>
</evidence>
<dbReference type="Proteomes" id="UP000614601">
    <property type="component" value="Unassembled WGS sequence"/>
</dbReference>
<gene>
    <name evidence="3" type="ORF">BOKJ2_LOCUS3338</name>
</gene>
<dbReference type="OrthoDB" id="5852326at2759"/>
<keyword evidence="4" id="KW-1185">Reference proteome</keyword>
<reference evidence="3" key="1">
    <citation type="submission" date="2020-09" db="EMBL/GenBank/DDBJ databases">
        <authorList>
            <person name="Kikuchi T."/>
        </authorList>
    </citation>
    <scope>NUCLEOTIDE SEQUENCE</scope>
    <source>
        <strain evidence="3">SH1</strain>
    </source>
</reference>
<dbReference type="EMBL" id="CAJFCW020000002">
    <property type="protein sequence ID" value="CAG9091937.1"/>
    <property type="molecule type" value="Genomic_DNA"/>
</dbReference>
<accession>A0A811K449</accession>
<feature type="chain" id="PRO_5036220865" evidence="2">
    <location>
        <begin position="22"/>
        <end position="516"/>
    </location>
</feature>
<protein>
    <submittedName>
        <fullName evidence="3">Uncharacterized protein</fullName>
    </submittedName>
</protein>
<proteinExistence type="predicted"/>
<organism evidence="3 4">
    <name type="scientific">Bursaphelenchus okinawaensis</name>
    <dbReference type="NCBI Taxonomy" id="465554"/>
    <lineage>
        <taxon>Eukaryota</taxon>
        <taxon>Metazoa</taxon>
        <taxon>Ecdysozoa</taxon>
        <taxon>Nematoda</taxon>
        <taxon>Chromadorea</taxon>
        <taxon>Rhabditida</taxon>
        <taxon>Tylenchina</taxon>
        <taxon>Tylenchomorpha</taxon>
        <taxon>Aphelenchoidea</taxon>
        <taxon>Aphelenchoididae</taxon>
        <taxon>Bursaphelenchus</taxon>
    </lineage>
</organism>
<sequence length="516" mass="55833">MLLRYHHFIIIGLTVSLVTSAHTSIKRRQAEKGEKVLLRTKRQHCTCLNVRIGTDSQAPVGPGLDPLSSTYKCTCNSAGNPVQQQRELQQILQQVEPMSRCQCGPGNAMGRQPLMDANPLFEQMPEQQQWECHCQTDTQLRGPSPQFFPWNRQSAPTQSPLLPPQPMPQLSPVSHPSLPLLPRQPARDMRPIPDALPTPPPYPEQPNGINSVLPPIAPIVPTGLPTPMGPQTGLPGPMGPQTGLPGPMRPQAGLGPQNVPGPQIPRNRLPIQPIPQSGPIIAPLPVPPPPATGIPPQTTVTRCPCMEVTVNVIRTDSRGNKVPIRTPMCLCEPLQTVPPPITPPMRDARPLPVAAPTPVPAYTPVQTNMLPVMGAQPGQTLLYPDGRISAPLTSPAVPYQPILPATTIAATPLVINDATANDDPPIVPCLMISINGIQGKYCTCSEDYRQCSPTLCCNHKTYRSLKNLNSTELPTTTLPPSTASTKSPSAVDLFMEFVDKFRQHLDGSGEKRESKN</sequence>
<feature type="region of interest" description="Disordered" evidence="1">
    <location>
        <begin position="150"/>
        <end position="202"/>
    </location>
</feature>
<dbReference type="EMBL" id="CAJFDH010000002">
    <property type="protein sequence ID" value="CAD5210726.1"/>
    <property type="molecule type" value="Genomic_DNA"/>
</dbReference>
<keyword evidence="2" id="KW-0732">Signal</keyword>
<evidence type="ECO:0000256" key="1">
    <source>
        <dbReference type="SAM" id="MobiDB-lite"/>
    </source>
</evidence>
<feature type="compositionally biased region" description="Low complexity" evidence="1">
    <location>
        <begin position="170"/>
        <end position="181"/>
    </location>
</feature>
<feature type="signal peptide" evidence="2">
    <location>
        <begin position="1"/>
        <end position="21"/>
    </location>
</feature>